<dbReference type="OrthoDB" id="3267578at2759"/>
<keyword evidence="3" id="KW-1185">Reference proteome</keyword>
<reference evidence="2 3" key="1">
    <citation type="submission" date="2015-04" db="EMBL/GenBank/DDBJ databases">
        <title>Complete genome sequence of Schizopora paradoxa KUC8140, a cosmopolitan wood degrader in East Asia.</title>
        <authorList>
            <consortium name="DOE Joint Genome Institute"/>
            <person name="Min B."/>
            <person name="Park H."/>
            <person name="Jang Y."/>
            <person name="Kim J.-J."/>
            <person name="Kim K.H."/>
            <person name="Pangilinan J."/>
            <person name="Lipzen A."/>
            <person name="Riley R."/>
            <person name="Grigoriev I.V."/>
            <person name="Spatafora J.W."/>
            <person name="Choi I.-G."/>
        </authorList>
    </citation>
    <scope>NUCLEOTIDE SEQUENCE [LARGE SCALE GENOMIC DNA]</scope>
    <source>
        <strain evidence="2 3">KUC8140</strain>
    </source>
</reference>
<evidence type="ECO:0000256" key="1">
    <source>
        <dbReference type="SAM" id="MobiDB-lite"/>
    </source>
</evidence>
<feature type="region of interest" description="Disordered" evidence="1">
    <location>
        <begin position="1191"/>
        <end position="1210"/>
    </location>
</feature>
<feature type="compositionally biased region" description="Basic and acidic residues" evidence="1">
    <location>
        <begin position="1192"/>
        <end position="1206"/>
    </location>
</feature>
<name>A0A0H2R6D1_9AGAM</name>
<dbReference type="Gene3D" id="3.60.15.10">
    <property type="entry name" value="Ribonuclease Z/Hydroxyacylglutathione hydrolase-like"/>
    <property type="match status" value="1"/>
</dbReference>
<dbReference type="PANTHER" id="PTHR15032">
    <property type="entry name" value="N-ACYL-PHOSPHATIDYLETHANOLAMINE-HYDROLYZING PHOSPHOLIPASE D"/>
    <property type="match status" value="1"/>
</dbReference>
<dbReference type="Proteomes" id="UP000053477">
    <property type="component" value="Unassembled WGS sequence"/>
</dbReference>
<feature type="region of interest" description="Disordered" evidence="1">
    <location>
        <begin position="248"/>
        <end position="341"/>
    </location>
</feature>
<feature type="compositionally biased region" description="Polar residues" evidence="1">
    <location>
        <begin position="159"/>
        <end position="177"/>
    </location>
</feature>
<feature type="region of interest" description="Disordered" evidence="1">
    <location>
        <begin position="834"/>
        <end position="867"/>
    </location>
</feature>
<accession>A0A0H2R6D1</accession>
<feature type="region of interest" description="Disordered" evidence="1">
    <location>
        <begin position="773"/>
        <end position="811"/>
    </location>
</feature>
<dbReference type="EMBL" id="KQ086381">
    <property type="protein sequence ID" value="KLO05018.1"/>
    <property type="molecule type" value="Genomic_DNA"/>
</dbReference>
<proteinExistence type="predicted"/>
<protein>
    <submittedName>
        <fullName evidence="2">Uncharacterized protein</fullName>
    </submittedName>
</protein>
<dbReference type="InterPro" id="IPR036866">
    <property type="entry name" value="RibonucZ/Hydroxyglut_hydro"/>
</dbReference>
<evidence type="ECO:0000313" key="2">
    <source>
        <dbReference type="EMBL" id="KLO05018.1"/>
    </source>
</evidence>
<feature type="region of interest" description="Disordered" evidence="1">
    <location>
        <begin position="1231"/>
        <end position="1256"/>
    </location>
</feature>
<organism evidence="2 3">
    <name type="scientific">Schizopora paradoxa</name>
    <dbReference type="NCBI Taxonomy" id="27342"/>
    <lineage>
        <taxon>Eukaryota</taxon>
        <taxon>Fungi</taxon>
        <taxon>Dikarya</taxon>
        <taxon>Basidiomycota</taxon>
        <taxon>Agaricomycotina</taxon>
        <taxon>Agaricomycetes</taxon>
        <taxon>Hymenochaetales</taxon>
        <taxon>Schizoporaceae</taxon>
        <taxon>Schizopora</taxon>
    </lineage>
</organism>
<feature type="compositionally biased region" description="Polar residues" evidence="1">
    <location>
        <begin position="1239"/>
        <end position="1256"/>
    </location>
</feature>
<dbReference type="GO" id="GO:0005737">
    <property type="term" value="C:cytoplasm"/>
    <property type="evidence" value="ECO:0007669"/>
    <property type="project" value="TreeGrafter"/>
</dbReference>
<sequence>MLNIISGSLGYQASRDLTERAPEGTLQGSLLPEILQAISVDLDRRVHTTSSTFSDVEQIRKVPSPLPSTLIIFDVTTTMPKALPPKSRQQRCKCPPCIRKGGKNGCLVDASTKRSHENRMVNADTANDVERAFSSGSSVAQRPFSFPPSIPHLDAIKPASTSSHPDLSERTPSSCNGRTDRADSVSLEADAEADGVPPSAAAASGSVQFAGHGAATHGAIAVTSKEMETETEMEMEMEMGMDAEMDAGIDLEGSNNDPWLYNYRSTPPSPPRSPSPLAEENGFQSPTLSEDPDLEVPSRAISEAPLDENPREGEANGPQIEPTQSRRNRDVTFRFSPRDPPPPALETLASCDPHPFWQIILLMVACLNLRFHLPHRACSLILQVLKVVFISLGLFKQGHKPATTLNTTFAHLGLRDEPFDIFPMCTDCHRIFPADTSPETNCSHCEIPLFQPIRVLESNFDGVLEHDTGVSSDPKLKCPIRALSSQLAEFVNAHGNEDACDAWRSKLPTPGVLADITDGEKWKTIAGPDGKPFFDNDPHRESKDELCLAVTLGFDGFGGERGRGGPSYSSGVLSHCVANLPVHLNNLTNPNQSQVFLGFGTIRPGHSFDGHLEVNSVSWGKRWQWPSGIQSNRAVGDLIFKHHLVIKGATHASMAYNVSHGNNFNKFPLKNNLELSHSNINTKYLLENGKKWKSIYEAEVGLRYWLLVSARKNDLGVYCYALPLSKRPVNALVVDENRPSLLLVRVRYVVSTRCKAGLTPSVLGGMLEARACSTRTDANSRRGARRTLPLVLTSSPPPPAQERRSPALKTSRRRVNGIAAAYAFAQRSKVWEVDEHEREPSTTATLYRGPHPHHPLPSLPPSRSPARARSKYTVDVIGAILVWTRVVHSARGRSIRPVDAAAVVLERDAHAERTARRNRSGLQTKRKEIDKARTHTKDGTLNAAKIFLVRSRAINVAPLFETQKQGGAWTAEREARGCENGSEGQSASSTTTKAVRNVVRKGGSFVRNSRGDERRTGRMYDDEGVWRKGKGRTSATRCRVRKKDNTPDCSTGSLLPLAREEREGPILLTGANQHFFAPLGNGPYFRSLHIPQEQMHILDWWEGWRVKVEVGSTKIAFDVTCTPAQHFTGRGIFDQFKTLWASWTDQGVSSTALESSGPVNSVNFEVKATCCSTELALRELVLAVPAKTVPPIEHHPRLPAEHEGRDTSSISSAWTQRFRWDSCQEYETLKSNKQRAHTDNASSNTVPVGSASASES</sequence>
<dbReference type="AlphaFoldDB" id="A0A0H2R6D1"/>
<dbReference type="InParanoid" id="A0A0H2R6D1"/>
<gene>
    <name evidence="2" type="ORF">SCHPADRAFT_896602</name>
</gene>
<evidence type="ECO:0000313" key="3">
    <source>
        <dbReference type="Proteomes" id="UP000053477"/>
    </source>
</evidence>
<dbReference type="PANTHER" id="PTHR15032:SF4">
    <property type="entry name" value="N-ACYL-PHOSPHATIDYLETHANOLAMINE-HYDROLYZING PHOSPHOLIPASE D"/>
    <property type="match status" value="1"/>
</dbReference>
<feature type="region of interest" description="Disordered" evidence="1">
    <location>
        <begin position="138"/>
        <end position="181"/>
    </location>
</feature>